<dbReference type="EMBL" id="CAFAAB010000008">
    <property type="protein sequence ID" value="CAB4775125.1"/>
    <property type="molecule type" value="Genomic_DNA"/>
</dbReference>
<dbReference type="Pfam" id="PF07859">
    <property type="entry name" value="Abhydrolase_3"/>
    <property type="match status" value="1"/>
</dbReference>
<dbReference type="InterPro" id="IPR029058">
    <property type="entry name" value="AB_hydrolase_fold"/>
</dbReference>
<name>A0A6J6VVR0_9ZZZZ</name>
<keyword evidence="1" id="KW-0378">Hydrolase</keyword>
<dbReference type="PANTHER" id="PTHR48081:SF8">
    <property type="entry name" value="ALPHA_BETA HYDROLASE FOLD-3 DOMAIN-CONTAINING PROTEIN-RELATED"/>
    <property type="match status" value="1"/>
</dbReference>
<gene>
    <name evidence="3" type="ORF">UFOPK2958_00143</name>
</gene>
<evidence type="ECO:0000256" key="1">
    <source>
        <dbReference type="ARBA" id="ARBA00022801"/>
    </source>
</evidence>
<feature type="domain" description="Alpha/beta hydrolase fold-3" evidence="2">
    <location>
        <begin position="72"/>
        <end position="259"/>
    </location>
</feature>
<dbReference type="GO" id="GO:0016787">
    <property type="term" value="F:hydrolase activity"/>
    <property type="evidence" value="ECO:0007669"/>
    <property type="project" value="UniProtKB-KW"/>
</dbReference>
<dbReference type="SUPFAM" id="SSF53474">
    <property type="entry name" value="alpha/beta-Hydrolases"/>
    <property type="match status" value="1"/>
</dbReference>
<organism evidence="3">
    <name type="scientific">freshwater metagenome</name>
    <dbReference type="NCBI Taxonomy" id="449393"/>
    <lineage>
        <taxon>unclassified sequences</taxon>
        <taxon>metagenomes</taxon>
        <taxon>ecological metagenomes</taxon>
    </lineage>
</organism>
<dbReference type="AlphaFoldDB" id="A0A6J6VVR0"/>
<protein>
    <submittedName>
        <fullName evidence="3">Unannotated protein</fullName>
    </submittedName>
</protein>
<sequence length="285" mass="30002">MSRHLPVAPQRLAMAGLKRLVFNPNVSFDKQRSRLRIATQASGGAKALQSLQVAGVPCEEYTPTVVTTDSVIVYVHGGGYCVGSPALGAPFITALSDALGAKAIFVDYRLAPEAPAPAAVDDVSNVLQSLGANVVTVGDSAGAGALVAALQRNTALAAVLLSPWLDLSDDRRGRVDLVERDPVLSPEWLEMCASAYAGGDHSNPLVSPLLGDLALPPTLVVGGTDDVLAPDATRLVEVLTRQGTPVNECIIHDMWHDFALSVGRLEAADFALDVVVKFLKPLLRR</sequence>
<dbReference type="InterPro" id="IPR013094">
    <property type="entry name" value="AB_hydrolase_3"/>
</dbReference>
<reference evidence="3" key="1">
    <citation type="submission" date="2020-05" db="EMBL/GenBank/DDBJ databases">
        <authorList>
            <person name="Chiriac C."/>
            <person name="Salcher M."/>
            <person name="Ghai R."/>
            <person name="Kavagutti S V."/>
        </authorList>
    </citation>
    <scope>NUCLEOTIDE SEQUENCE</scope>
</reference>
<dbReference type="PANTHER" id="PTHR48081">
    <property type="entry name" value="AB HYDROLASE SUPERFAMILY PROTEIN C4A8.06C"/>
    <property type="match status" value="1"/>
</dbReference>
<evidence type="ECO:0000259" key="2">
    <source>
        <dbReference type="Pfam" id="PF07859"/>
    </source>
</evidence>
<evidence type="ECO:0000313" key="3">
    <source>
        <dbReference type="EMBL" id="CAB4775125.1"/>
    </source>
</evidence>
<dbReference type="Gene3D" id="3.40.50.1820">
    <property type="entry name" value="alpha/beta hydrolase"/>
    <property type="match status" value="1"/>
</dbReference>
<accession>A0A6J6VVR0</accession>
<proteinExistence type="predicted"/>
<dbReference type="InterPro" id="IPR050300">
    <property type="entry name" value="GDXG_lipolytic_enzyme"/>
</dbReference>